<sequence length="120" mass="12903">MASSIMTELGSTVPLVERISRLASLVQYLLTPVIGGYLAYVGFFMIKGGDSLTYEREPCLGWAVLMSSSHSLTLGLIGGIMLSILTTCLSAHARRVQFTLWLLFNSHAGVLVPTLPTSGK</sequence>
<protein>
    <submittedName>
        <fullName evidence="2">Uncharacterized protein</fullName>
    </submittedName>
</protein>
<dbReference type="OrthoDB" id="10482843at2759"/>
<dbReference type="Proteomes" id="UP000688947">
    <property type="component" value="Unassembled WGS sequence"/>
</dbReference>
<evidence type="ECO:0000313" key="3">
    <source>
        <dbReference type="Proteomes" id="UP000688947"/>
    </source>
</evidence>
<name>A0A8T1TT30_9STRA</name>
<dbReference type="AlphaFoldDB" id="A0A8T1TT30"/>
<keyword evidence="1" id="KW-0812">Transmembrane</keyword>
<feature type="transmembrane region" description="Helical" evidence="1">
    <location>
        <begin position="72"/>
        <end position="91"/>
    </location>
</feature>
<reference evidence="2" key="1">
    <citation type="submission" date="2021-01" db="EMBL/GenBank/DDBJ databases">
        <title>Phytophthora aleatoria, a newly-described species from Pinus radiata is distinct from Phytophthora cactorum isolates based on comparative genomics.</title>
        <authorList>
            <person name="Mcdougal R."/>
            <person name="Panda P."/>
            <person name="Williams N."/>
            <person name="Studholme D.J."/>
        </authorList>
    </citation>
    <scope>NUCLEOTIDE SEQUENCE</scope>
    <source>
        <strain evidence="2">NZFS 3830</strain>
    </source>
</reference>
<feature type="transmembrane region" description="Helical" evidence="1">
    <location>
        <begin position="25"/>
        <end position="46"/>
    </location>
</feature>
<evidence type="ECO:0000256" key="1">
    <source>
        <dbReference type="SAM" id="Phobius"/>
    </source>
</evidence>
<dbReference type="EMBL" id="JAENGZ010001786">
    <property type="protein sequence ID" value="KAG6946234.1"/>
    <property type="molecule type" value="Genomic_DNA"/>
</dbReference>
<proteinExistence type="predicted"/>
<keyword evidence="1" id="KW-1133">Transmembrane helix</keyword>
<organism evidence="2 3">
    <name type="scientific">Phytophthora cactorum</name>
    <dbReference type="NCBI Taxonomy" id="29920"/>
    <lineage>
        <taxon>Eukaryota</taxon>
        <taxon>Sar</taxon>
        <taxon>Stramenopiles</taxon>
        <taxon>Oomycota</taxon>
        <taxon>Peronosporomycetes</taxon>
        <taxon>Peronosporales</taxon>
        <taxon>Peronosporaceae</taxon>
        <taxon>Phytophthora</taxon>
    </lineage>
</organism>
<gene>
    <name evidence="2" type="ORF">JG687_00016827</name>
</gene>
<evidence type="ECO:0000313" key="2">
    <source>
        <dbReference type="EMBL" id="KAG6946234.1"/>
    </source>
</evidence>
<keyword evidence="1" id="KW-0472">Membrane</keyword>
<comment type="caution">
    <text evidence="2">The sequence shown here is derived from an EMBL/GenBank/DDBJ whole genome shotgun (WGS) entry which is preliminary data.</text>
</comment>
<accession>A0A8T1TT30</accession>